<reference evidence="2" key="1">
    <citation type="submission" date="2022-11" db="UniProtKB">
        <authorList>
            <consortium name="WormBaseParasite"/>
        </authorList>
    </citation>
    <scope>IDENTIFICATION</scope>
</reference>
<organism evidence="1 2">
    <name type="scientific">Panagrolaimus sp. ES5</name>
    <dbReference type="NCBI Taxonomy" id="591445"/>
    <lineage>
        <taxon>Eukaryota</taxon>
        <taxon>Metazoa</taxon>
        <taxon>Ecdysozoa</taxon>
        <taxon>Nematoda</taxon>
        <taxon>Chromadorea</taxon>
        <taxon>Rhabditida</taxon>
        <taxon>Tylenchina</taxon>
        <taxon>Panagrolaimomorpha</taxon>
        <taxon>Panagrolaimoidea</taxon>
        <taxon>Panagrolaimidae</taxon>
        <taxon>Panagrolaimus</taxon>
    </lineage>
</organism>
<dbReference type="WBParaSite" id="ES5_v2.g19603.t1">
    <property type="protein sequence ID" value="ES5_v2.g19603.t1"/>
    <property type="gene ID" value="ES5_v2.g19603"/>
</dbReference>
<sequence>MIVENHNNIFGHCQPQFSKVEKVFRRNFLDGWEREGAAIAVYHKGELVVDLQGGYADASAQIPWTSETRTVIFSATKAVGALCVAMCVDRGYVKYEDLMTSFWPEFGQNGKEFVTVDWIMTHKAGLAALEEKITLEDAQNHERMAKILERATPNWIPGTRSGYHAITYGWLVDQIVRRVDPKKRSAAQFFREEVSDKHDIDFYMGLPPKEQHTVSRLTIPDRRYLFKELIHDPRIFFVLGLLHLRGRNSLAKKILENPDWIKLEQNLNTFNSPELHRLEQPAALGITKAKDLGKIFVLMLQGKLLSPELVKKFSEPTVNGGLDAVIGAPMPKGYGFMYERHPVKSGKWLYGHPGYGGTTLMMCPDSEIVVAYVSNGLKTGMGELTRTYRLLRNAVFKSAATANI</sequence>
<evidence type="ECO:0000313" key="2">
    <source>
        <dbReference type="WBParaSite" id="ES5_v2.g19603.t1"/>
    </source>
</evidence>
<protein>
    <submittedName>
        <fullName evidence="2">Beta-lactamase-related domain-containing protein</fullName>
    </submittedName>
</protein>
<accession>A0AC34FQG3</accession>
<dbReference type="Proteomes" id="UP000887579">
    <property type="component" value="Unplaced"/>
</dbReference>
<name>A0AC34FQG3_9BILA</name>
<proteinExistence type="predicted"/>
<evidence type="ECO:0000313" key="1">
    <source>
        <dbReference type="Proteomes" id="UP000887579"/>
    </source>
</evidence>